<comment type="similarity">
    <text evidence="1">Belongs to the cytidine and deoxycytidylate deaminase family. ADAT2 subfamily.</text>
</comment>
<evidence type="ECO:0000256" key="6">
    <source>
        <dbReference type="ARBA" id="ARBA00022833"/>
    </source>
</evidence>
<comment type="caution">
    <text evidence="10">The sequence shown here is derived from an EMBL/GenBank/DDBJ whole genome shotgun (WGS) entry which is preliminary data.</text>
</comment>
<dbReference type="EMBL" id="JADHSG010000008">
    <property type="protein sequence ID" value="MBL6903605.1"/>
    <property type="molecule type" value="Genomic_DNA"/>
</dbReference>
<dbReference type="CDD" id="cd01285">
    <property type="entry name" value="nucleoside_deaminase"/>
    <property type="match status" value="1"/>
</dbReference>
<dbReference type="InterPro" id="IPR028883">
    <property type="entry name" value="tRNA_aden_deaminase"/>
</dbReference>
<evidence type="ECO:0000313" key="11">
    <source>
        <dbReference type="Proteomes" id="UP000705230"/>
    </source>
</evidence>
<dbReference type="Pfam" id="PF00383">
    <property type="entry name" value="dCMP_cyt_deam_1"/>
    <property type="match status" value="1"/>
</dbReference>
<dbReference type="GO" id="GO:0052717">
    <property type="term" value="F:tRNA-specific adenosine-34 deaminase activity"/>
    <property type="evidence" value="ECO:0007669"/>
    <property type="project" value="UniProtKB-UniRule"/>
</dbReference>
<dbReference type="PROSITE" id="PS00903">
    <property type="entry name" value="CYT_DCMP_DEAMINASES_1"/>
    <property type="match status" value="1"/>
</dbReference>
<evidence type="ECO:0000313" key="10">
    <source>
        <dbReference type="EMBL" id="MBL6903605.1"/>
    </source>
</evidence>
<feature type="active site" description="Proton donor" evidence="8">
    <location>
        <position position="57"/>
    </location>
</feature>
<dbReference type="SUPFAM" id="SSF53927">
    <property type="entry name" value="Cytidine deaminase-like"/>
    <property type="match status" value="1"/>
</dbReference>
<dbReference type="InterPro" id="IPR016192">
    <property type="entry name" value="APOBEC/CMP_deaminase_Zn-bd"/>
</dbReference>
<evidence type="ECO:0000256" key="2">
    <source>
        <dbReference type="ARBA" id="ARBA00011738"/>
    </source>
</evidence>
<comment type="subunit">
    <text evidence="2 8">Homodimer.</text>
</comment>
<sequence>MFSNLDLAFMQEAIELAKEAELNGEVPVGAVITLDNKIIGRGFNQVISSNDVTAHAEIIAIRDASKTINNYRLKNTCMYVTLEPCHMCAKALVDARVSKLIFSTLEPKTGAILSIDKILEKPFNHNIEYEHGLLQAESSKILKDFFIAKRN</sequence>
<gene>
    <name evidence="8" type="primary">tadA</name>
    <name evidence="10" type="ORF">ISR29_05325</name>
</gene>
<reference evidence="10" key="1">
    <citation type="submission" date="2020-10" db="EMBL/GenBank/DDBJ databases">
        <title>Microbiome of the Black Sea water column analyzed by genome centric metagenomics.</title>
        <authorList>
            <person name="Cabello-Yeves P.J."/>
            <person name="Callieri C."/>
            <person name="Picazo A."/>
            <person name="Mehrshad M."/>
            <person name="Haro-Moreno J.M."/>
            <person name="Roda-Garcia J."/>
            <person name="Dzembekova N."/>
            <person name="Slabakova V."/>
            <person name="Slabakova N."/>
            <person name="Moncheva S."/>
            <person name="Rodriguez-Valera F."/>
        </authorList>
    </citation>
    <scope>NUCLEOTIDE SEQUENCE</scope>
    <source>
        <strain evidence="10">BS30m-G43</strain>
    </source>
</reference>
<dbReference type="HAMAP" id="MF_00972">
    <property type="entry name" value="tRNA_aden_deaminase"/>
    <property type="match status" value="1"/>
</dbReference>
<evidence type="ECO:0000259" key="9">
    <source>
        <dbReference type="PROSITE" id="PS51747"/>
    </source>
</evidence>
<dbReference type="GO" id="GO:0008270">
    <property type="term" value="F:zinc ion binding"/>
    <property type="evidence" value="ECO:0007669"/>
    <property type="project" value="UniProtKB-UniRule"/>
</dbReference>
<feature type="binding site" evidence="8">
    <location>
        <position position="88"/>
    </location>
    <ligand>
        <name>Zn(2+)</name>
        <dbReference type="ChEBI" id="CHEBI:29105"/>
        <note>catalytic</note>
    </ligand>
</feature>
<dbReference type="Proteomes" id="UP000705230">
    <property type="component" value="Unassembled WGS sequence"/>
</dbReference>
<evidence type="ECO:0000256" key="7">
    <source>
        <dbReference type="ARBA" id="ARBA00048045"/>
    </source>
</evidence>
<proteinExistence type="inferred from homology"/>
<organism evidence="10 11">
    <name type="scientific">SAR86 cluster bacterium</name>
    <dbReference type="NCBI Taxonomy" id="2030880"/>
    <lineage>
        <taxon>Bacteria</taxon>
        <taxon>Pseudomonadati</taxon>
        <taxon>Pseudomonadota</taxon>
        <taxon>Gammaproteobacteria</taxon>
        <taxon>SAR86 cluster</taxon>
    </lineage>
</organism>
<evidence type="ECO:0000256" key="3">
    <source>
        <dbReference type="ARBA" id="ARBA00022694"/>
    </source>
</evidence>
<dbReference type="PROSITE" id="PS51747">
    <property type="entry name" value="CYT_DCMP_DEAMINASES_2"/>
    <property type="match status" value="1"/>
</dbReference>
<protein>
    <recommendedName>
        <fullName evidence="8">tRNA-specific adenosine deaminase</fullName>
        <ecNumber evidence="8">3.5.4.33</ecNumber>
    </recommendedName>
</protein>
<dbReference type="AlphaFoldDB" id="A0A937M2V7"/>
<dbReference type="PANTHER" id="PTHR11079:SF202">
    <property type="entry name" value="TRNA-SPECIFIC ADENOSINE DEAMINASE"/>
    <property type="match status" value="1"/>
</dbReference>
<keyword evidence="3 8" id="KW-0819">tRNA processing</keyword>
<feature type="domain" description="CMP/dCMP-type deaminase" evidence="9">
    <location>
        <begin position="4"/>
        <end position="126"/>
    </location>
</feature>
<keyword evidence="6 8" id="KW-0862">Zinc</keyword>
<name>A0A937M2V7_9GAMM</name>
<dbReference type="InterPro" id="IPR016193">
    <property type="entry name" value="Cytidine_deaminase-like"/>
</dbReference>
<keyword evidence="5 8" id="KW-0378">Hydrolase</keyword>
<dbReference type="Gene3D" id="3.40.140.10">
    <property type="entry name" value="Cytidine Deaminase, domain 2"/>
    <property type="match status" value="1"/>
</dbReference>
<dbReference type="InterPro" id="IPR002125">
    <property type="entry name" value="CMP_dCMP_dom"/>
</dbReference>
<keyword evidence="4 8" id="KW-0479">Metal-binding</keyword>
<dbReference type="PANTHER" id="PTHR11079">
    <property type="entry name" value="CYTOSINE DEAMINASE FAMILY MEMBER"/>
    <property type="match status" value="1"/>
</dbReference>
<comment type="function">
    <text evidence="8">Catalyzes the deamination of adenosine to inosine at the wobble position 34 of tRNA(Arg2).</text>
</comment>
<evidence type="ECO:0000256" key="5">
    <source>
        <dbReference type="ARBA" id="ARBA00022801"/>
    </source>
</evidence>
<feature type="binding site" evidence="8">
    <location>
        <position position="85"/>
    </location>
    <ligand>
        <name>Zn(2+)</name>
        <dbReference type="ChEBI" id="CHEBI:29105"/>
        <note>catalytic</note>
    </ligand>
</feature>
<comment type="catalytic activity">
    <reaction evidence="7 8">
        <text>adenosine(34) in tRNA + H2O + H(+) = inosine(34) in tRNA + NH4(+)</text>
        <dbReference type="Rhea" id="RHEA:43168"/>
        <dbReference type="Rhea" id="RHEA-COMP:10373"/>
        <dbReference type="Rhea" id="RHEA-COMP:10374"/>
        <dbReference type="ChEBI" id="CHEBI:15377"/>
        <dbReference type="ChEBI" id="CHEBI:15378"/>
        <dbReference type="ChEBI" id="CHEBI:28938"/>
        <dbReference type="ChEBI" id="CHEBI:74411"/>
        <dbReference type="ChEBI" id="CHEBI:82852"/>
        <dbReference type="EC" id="3.5.4.33"/>
    </reaction>
</comment>
<comment type="cofactor">
    <cofactor evidence="8">
        <name>Zn(2+)</name>
        <dbReference type="ChEBI" id="CHEBI:29105"/>
    </cofactor>
    <text evidence="8">Binds 1 zinc ion per subunit.</text>
</comment>
<evidence type="ECO:0000256" key="8">
    <source>
        <dbReference type="HAMAP-Rule" id="MF_00972"/>
    </source>
</evidence>
<accession>A0A937M2V7</accession>
<dbReference type="NCBIfam" id="NF008113">
    <property type="entry name" value="PRK10860.1"/>
    <property type="match status" value="1"/>
</dbReference>
<evidence type="ECO:0000256" key="4">
    <source>
        <dbReference type="ARBA" id="ARBA00022723"/>
    </source>
</evidence>
<dbReference type="GO" id="GO:0002100">
    <property type="term" value="P:tRNA wobble adenosine to inosine editing"/>
    <property type="evidence" value="ECO:0007669"/>
    <property type="project" value="UniProtKB-UniRule"/>
</dbReference>
<feature type="binding site" evidence="8">
    <location>
        <position position="55"/>
    </location>
    <ligand>
        <name>Zn(2+)</name>
        <dbReference type="ChEBI" id="CHEBI:29105"/>
        <note>catalytic</note>
    </ligand>
</feature>
<evidence type="ECO:0000256" key="1">
    <source>
        <dbReference type="ARBA" id="ARBA00010669"/>
    </source>
</evidence>
<dbReference type="EC" id="3.5.4.33" evidence="8"/>